<dbReference type="EMBL" id="JBBPBN010000028">
    <property type="protein sequence ID" value="KAK9006645.1"/>
    <property type="molecule type" value="Genomic_DNA"/>
</dbReference>
<proteinExistence type="predicted"/>
<dbReference type="Proteomes" id="UP001396334">
    <property type="component" value="Unassembled WGS sequence"/>
</dbReference>
<evidence type="ECO:0000313" key="2">
    <source>
        <dbReference type="Proteomes" id="UP001396334"/>
    </source>
</evidence>
<gene>
    <name evidence="1" type="ORF">V6N11_018980</name>
</gene>
<comment type="caution">
    <text evidence="1">The sequence shown here is derived from an EMBL/GenBank/DDBJ whole genome shotgun (WGS) entry which is preliminary data.</text>
</comment>
<sequence>MSNCVYNMVISGQIRSTGWVLTLKANFEVRVVETDRGVVQFERVDALVSESEEVDERQEEEVKSDEISLHAVAVQDTSQVGLAIAQSPLDEQDPAVVATSNVALTDGVDGAVVAVLQDGSQGHSRGSMLRLGSDDARVGDQNEAGLELGLCLNVVDKDTEVVQY</sequence>
<evidence type="ECO:0000313" key="1">
    <source>
        <dbReference type="EMBL" id="KAK9006645.1"/>
    </source>
</evidence>
<reference evidence="1 2" key="1">
    <citation type="journal article" date="2024" name="G3 (Bethesda)">
        <title>Genome assembly of Hibiscus sabdariffa L. provides insights into metabolisms of medicinal natural products.</title>
        <authorList>
            <person name="Kim T."/>
        </authorList>
    </citation>
    <scope>NUCLEOTIDE SEQUENCE [LARGE SCALE GENOMIC DNA]</scope>
    <source>
        <strain evidence="1">TK-2024</strain>
        <tissue evidence="1">Old leaves</tissue>
    </source>
</reference>
<accession>A0ABR2R145</accession>
<name>A0ABR2R145_9ROSI</name>
<organism evidence="1 2">
    <name type="scientific">Hibiscus sabdariffa</name>
    <name type="common">roselle</name>
    <dbReference type="NCBI Taxonomy" id="183260"/>
    <lineage>
        <taxon>Eukaryota</taxon>
        <taxon>Viridiplantae</taxon>
        <taxon>Streptophyta</taxon>
        <taxon>Embryophyta</taxon>
        <taxon>Tracheophyta</taxon>
        <taxon>Spermatophyta</taxon>
        <taxon>Magnoliopsida</taxon>
        <taxon>eudicotyledons</taxon>
        <taxon>Gunneridae</taxon>
        <taxon>Pentapetalae</taxon>
        <taxon>rosids</taxon>
        <taxon>malvids</taxon>
        <taxon>Malvales</taxon>
        <taxon>Malvaceae</taxon>
        <taxon>Malvoideae</taxon>
        <taxon>Hibiscus</taxon>
    </lineage>
</organism>
<protein>
    <submittedName>
        <fullName evidence="1">Uncharacterized protein</fullName>
    </submittedName>
</protein>
<keyword evidence="2" id="KW-1185">Reference proteome</keyword>